<protein>
    <submittedName>
        <fullName evidence="1">Uncharacterized protein</fullName>
    </submittedName>
</protein>
<sequence length="189" mass="21773">MGQLASRLTSALIQRCRRAFAAKRCYIFEAPTEIRLLIYEFYFASLPVDPNFKHSDQPAILQTSVRIRSEAFNAYIVHLDKVAAEQAAKAARADRMWEAWEVIFNSCDSEDPFRAVIAKTVELQCRNVIHEVNSTTALMNLVTEECKKHEAWMTQFLVRLIEKNAWLAEEMARTYVQQLKSAETEDHDA</sequence>
<reference evidence="1" key="1">
    <citation type="submission" date="2023-11" db="EMBL/GenBank/DDBJ databases">
        <authorList>
            <person name="Alioto T."/>
            <person name="Alioto T."/>
            <person name="Gomez Garrido J."/>
        </authorList>
    </citation>
    <scope>NUCLEOTIDE SEQUENCE</scope>
</reference>
<organism evidence="1 2">
    <name type="scientific">Lecanosticta acicola</name>
    <dbReference type="NCBI Taxonomy" id="111012"/>
    <lineage>
        <taxon>Eukaryota</taxon>
        <taxon>Fungi</taxon>
        <taxon>Dikarya</taxon>
        <taxon>Ascomycota</taxon>
        <taxon>Pezizomycotina</taxon>
        <taxon>Dothideomycetes</taxon>
        <taxon>Dothideomycetidae</taxon>
        <taxon>Mycosphaerellales</taxon>
        <taxon>Mycosphaerellaceae</taxon>
        <taxon>Lecanosticta</taxon>
    </lineage>
</organism>
<dbReference type="AlphaFoldDB" id="A0AAI8Z832"/>
<proteinExistence type="predicted"/>
<dbReference type="EMBL" id="CAVMBE010000106">
    <property type="protein sequence ID" value="CAK4034171.1"/>
    <property type="molecule type" value="Genomic_DNA"/>
</dbReference>
<name>A0AAI8Z832_9PEZI</name>
<keyword evidence="2" id="KW-1185">Reference proteome</keyword>
<evidence type="ECO:0000313" key="2">
    <source>
        <dbReference type="Proteomes" id="UP001296104"/>
    </source>
</evidence>
<gene>
    <name evidence="1" type="ORF">LECACI_7A009329</name>
</gene>
<accession>A0AAI8Z832</accession>
<dbReference type="Proteomes" id="UP001296104">
    <property type="component" value="Unassembled WGS sequence"/>
</dbReference>
<comment type="caution">
    <text evidence="1">The sequence shown here is derived from an EMBL/GenBank/DDBJ whole genome shotgun (WGS) entry which is preliminary data.</text>
</comment>
<evidence type="ECO:0000313" key="1">
    <source>
        <dbReference type="EMBL" id="CAK4034171.1"/>
    </source>
</evidence>